<keyword evidence="12" id="KW-1185">Reference proteome</keyword>
<evidence type="ECO:0000256" key="6">
    <source>
        <dbReference type="ARBA" id="ARBA00023175"/>
    </source>
</evidence>
<feature type="region of interest" description="Disordered" evidence="9">
    <location>
        <begin position="112"/>
        <end position="158"/>
    </location>
</feature>
<keyword evidence="3 8" id="KW-0547">Nucleotide-binding</keyword>
<feature type="domain" description="Kinesin motor" evidence="10">
    <location>
        <begin position="29"/>
        <end position="181"/>
    </location>
</feature>
<evidence type="ECO:0000256" key="1">
    <source>
        <dbReference type="ARBA" id="ARBA00004245"/>
    </source>
</evidence>
<evidence type="ECO:0000256" key="3">
    <source>
        <dbReference type="ARBA" id="ARBA00022741"/>
    </source>
</evidence>
<reference evidence="11 12" key="1">
    <citation type="submission" date="2024-05" db="EMBL/GenBank/DDBJ databases">
        <title>Culex pipiens pipiens assembly and annotation.</title>
        <authorList>
            <person name="Alout H."/>
            <person name="Durand T."/>
        </authorList>
    </citation>
    <scope>NUCLEOTIDE SEQUENCE [LARGE SCALE GENOMIC DNA]</scope>
    <source>
        <strain evidence="11">HA-2024</strain>
        <tissue evidence="11">Whole body</tissue>
    </source>
</reference>
<accession>A0ABD1CKT9</accession>
<dbReference type="PROSITE" id="PS50067">
    <property type="entry name" value="KINESIN_MOTOR_2"/>
    <property type="match status" value="1"/>
</dbReference>
<keyword evidence="7" id="KW-0963">Cytoplasm</keyword>
<dbReference type="GO" id="GO:0005524">
    <property type="term" value="F:ATP binding"/>
    <property type="evidence" value="ECO:0007669"/>
    <property type="project" value="UniProtKB-UniRule"/>
</dbReference>
<protein>
    <recommendedName>
        <fullName evidence="10">Kinesin motor domain-containing protein</fullName>
    </recommendedName>
</protein>
<proteinExistence type="inferred from homology"/>
<gene>
    <name evidence="11" type="ORF">pipiens_004249</name>
</gene>
<dbReference type="InterPro" id="IPR027417">
    <property type="entry name" value="P-loop_NTPase"/>
</dbReference>
<comment type="similarity">
    <text evidence="8">Belongs to the TRAFAC class myosin-kinesin ATPase superfamily. Kinesin family.</text>
</comment>
<keyword evidence="4 8" id="KW-0067">ATP-binding</keyword>
<dbReference type="SUPFAM" id="SSF52540">
    <property type="entry name" value="P-loop containing nucleoside triphosphate hydrolases"/>
    <property type="match status" value="1"/>
</dbReference>
<dbReference type="PANTHER" id="PTHR47968">
    <property type="entry name" value="CENTROMERE PROTEIN E"/>
    <property type="match status" value="1"/>
</dbReference>
<evidence type="ECO:0000256" key="7">
    <source>
        <dbReference type="ARBA" id="ARBA00023212"/>
    </source>
</evidence>
<evidence type="ECO:0000313" key="11">
    <source>
        <dbReference type="EMBL" id="KAL1377014.1"/>
    </source>
</evidence>
<feature type="non-terminal residue" evidence="11">
    <location>
        <position position="181"/>
    </location>
</feature>
<evidence type="ECO:0000256" key="2">
    <source>
        <dbReference type="ARBA" id="ARBA00022701"/>
    </source>
</evidence>
<dbReference type="InterPro" id="IPR027640">
    <property type="entry name" value="Kinesin-like_fam"/>
</dbReference>
<evidence type="ECO:0000256" key="9">
    <source>
        <dbReference type="SAM" id="MobiDB-lite"/>
    </source>
</evidence>
<organism evidence="11 12">
    <name type="scientific">Culex pipiens pipiens</name>
    <name type="common">Northern house mosquito</name>
    <dbReference type="NCBI Taxonomy" id="38569"/>
    <lineage>
        <taxon>Eukaryota</taxon>
        <taxon>Metazoa</taxon>
        <taxon>Ecdysozoa</taxon>
        <taxon>Arthropoda</taxon>
        <taxon>Hexapoda</taxon>
        <taxon>Insecta</taxon>
        <taxon>Pterygota</taxon>
        <taxon>Neoptera</taxon>
        <taxon>Endopterygota</taxon>
        <taxon>Diptera</taxon>
        <taxon>Nematocera</taxon>
        <taxon>Culicoidea</taxon>
        <taxon>Culicidae</taxon>
        <taxon>Culicinae</taxon>
        <taxon>Culicini</taxon>
        <taxon>Culex</taxon>
        <taxon>Culex</taxon>
    </lineage>
</organism>
<evidence type="ECO:0000256" key="5">
    <source>
        <dbReference type="ARBA" id="ARBA00023054"/>
    </source>
</evidence>
<name>A0ABD1CKT9_CULPP</name>
<dbReference type="PANTHER" id="PTHR47968:SF13">
    <property type="entry name" value="KINESIN-LIKE PROTEIN KIF19 ISOFORM X1"/>
    <property type="match status" value="1"/>
</dbReference>
<sequence length="181" mass="19030">MATQSSNGSTIPSSSGSNSSFTNIHTDERLVVAVRIRPLGDAAESNCIQVLSRGTLSFDEGTRNKPKKYNYDHVFGESSSQEEVYQTTTAPLVQDVLNGYNAAVFAYGATGSGKTHTMLGPNPRKAATSGGGSSGEQQDSTAEATSGGGKSSPQGNEGLMIKAVADIFKFIEESEHPDNFK</sequence>
<keyword evidence="6 8" id="KW-0505">Motor protein</keyword>
<dbReference type="SMART" id="SM00129">
    <property type="entry name" value="KISc"/>
    <property type="match status" value="1"/>
</dbReference>
<comment type="subcellular location">
    <subcellularLocation>
        <location evidence="1">Cytoplasm</location>
        <location evidence="1">Cytoskeleton</location>
    </subcellularLocation>
</comment>
<keyword evidence="5" id="KW-0175">Coiled coil</keyword>
<feature type="region of interest" description="Disordered" evidence="9">
    <location>
        <begin position="1"/>
        <end position="22"/>
    </location>
</feature>
<comment type="caution">
    <text evidence="11">The sequence shown here is derived from an EMBL/GenBank/DDBJ whole genome shotgun (WGS) entry which is preliminary data.</text>
</comment>
<dbReference type="EMBL" id="JBEHCU010011237">
    <property type="protein sequence ID" value="KAL1377014.1"/>
    <property type="molecule type" value="Genomic_DNA"/>
</dbReference>
<dbReference type="Pfam" id="PF00225">
    <property type="entry name" value="Kinesin"/>
    <property type="match status" value="1"/>
</dbReference>
<dbReference type="InterPro" id="IPR001752">
    <property type="entry name" value="Kinesin_motor_dom"/>
</dbReference>
<feature type="binding site" evidence="8">
    <location>
        <begin position="108"/>
        <end position="115"/>
    </location>
    <ligand>
        <name>ATP</name>
        <dbReference type="ChEBI" id="CHEBI:30616"/>
    </ligand>
</feature>
<dbReference type="Proteomes" id="UP001562425">
    <property type="component" value="Unassembled WGS sequence"/>
</dbReference>
<dbReference type="Gene3D" id="3.40.850.10">
    <property type="entry name" value="Kinesin motor domain"/>
    <property type="match status" value="1"/>
</dbReference>
<evidence type="ECO:0000256" key="8">
    <source>
        <dbReference type="PROSITE-ProRule" id="PRU00283"/>
    </source>
</evidence>
<dbReference type="GO" id="GO:0003774">
    <property type="term" value="F:cytoskeletal motor activity"/>
    <property type="evidence" value="ECO:0007669"/>
    <property type="project" value="UniProtKB-UniRule"/>
</dbReference>
<keyword evidence="2" id="KW-0493">Microtubule</keyword>
<dbReference type="AlphaFoldDB" id="A0ABD1CKT9"/>
<evidence type="ECO:0000313" key="12">
    <source>
        <dbReference type="Proteomes" id="UP001562425"/>
    </source>
</evidence>
<evidence type="ECO:0000256" key="4">
    <source>
        <dbReference type="ARBA" id="ARBA00022840"/>
    </source>
</evidence>
<dbReference type="GO" id="GO:0005874">
    <property type="term" value="C:microtubule"/>
    <property type="evidence" value="ECO:0007669"/>
    <property type="project" value="UniProtKB-KW"/>
</dbReference>
<keyword evidence="7" id="KW-0206">Cytoskeleton</keyword>
<dbReference type="InterPro" id="IPR036961">
    <property type="entry name" value="Kinesin_motor_dom_sf"/>
</dbReference>
<evidence type="ECO:0000259" key="10">
    <source>
        <dbReference type="PROSITE" id="PS50067"/>
    </source>
</evidence>